<sequence length="78" mass="8462">MHSHPVKHGHACAHCDQTDTLTPVQLDQDHTTPLLAMVVEYGRPALFSLSGVTGLSSLSRGPPRSASLLFTTTQRIRI</sequence>
<gene>
    <name evidence="1" type="ORF">FEF65_08695</name>
</gene>
<dbReference type="EMBL" id="VBRY01000007">
    <property type="protein sequence ID" value="TLS67017.1"/>
    <property type="molecule type" value="Genomic_DNA"/>
</dbReference>
<keyword evidence="2" id="KW-1185">Reference proteome</keyword>
<comment type="caution">
    <text evidence="1">The sequence shown here is derived from an EMBL/GenBank/DDBJ whole genome shotgun (WGS) entry which is preliminary data.</text>
</comment>
<evidence type="ECO:0000313" key="2">
    <source>
        <dbReference type="Proteomes" id="UP000306585"/>
    </source>
</evidence>
<accession>A0A5R9GRX0</accession>
<proteinExistence type="predicted"/>
<name>A0A5R9GRX0_9PROT</name>
<organism evidence="1 2">
    <name type="scientific">Mariprofundus erugo</name>
    <dbReference type="NCBI Taxonomy" id="2528639"/>
    <lineage>
        <taxon>Bacteria</taxon>
        <taxon>Pseudomonadati</taxon>
        <taxon>Pseudomonadota</taxon>
        <taxon>Candidatius Mariprofundia</taxon>
        <taxon>Mariprofundales</taxon>
        <taxon>Mariprofundaceae</taxon>
        <taxon>Mariprofundus</taxon>
    </lineage>
</organism>
<protein>
    <submittedName>
        <fullName evidence="1">Uncharacterized protein</fullName>
    </submittedName>
</protein>
<dbReference type="Proteomes" id="UP000306585">
    <property type="component" value="Unassembled WGS sequence"/>
</dbReference>
<dbReference type="AlphaFoldDB" id="A0A5R9GRX0"/>
<evidence type="ECO:0000313" key="1">
    <source>
        <dbReference type="EMBL" id="TLS67017.1"/>
    </source>
</evidence>
<reference evidence="1 2" key="1">
    <citation type="journal article" date="2019" name="Appl. Environ. Microbiol.">
        <title>Environmental Evidence and Genomic Insight of Iron-oxidizing Bacteria Preference Towards More Corrosion Resistant Stainless Steel at Higher Salinities.</title>
        <authorList>
            <person name="Garrison C.E."/>
            <person name="Price K.A."/>
            <person name="Field E.K."/>
        </authorList>
    </citation>
    <scope>NUCLEOTIDE SEQUENCE [LARGE SCALE GENOMIC DNA]</scope>
    <source>
        <strain evidence="1 2">P3</strain>
    </source>
</reference>